<evidence type="ECO:0000259" key="7">
    <source>
        <dbReference type="PROSITE" id="PS51123"/>
    </source>
</evidence>
<dbReference type="InterPro" id="IPR006664">
    <property type="entry name" value="OMP_bac"/>
</dbReference>
<keyword evidence="2 4" id="KW-0472">Membrane</keyword>
<dbReference type="InterPro" id="IPR006665">
    <property type="entry name" value="OmpA-like"/>
</dbReference>
<feature type="region of interest" description="Disordered" evidence="5">
    <location>
        <begin position="179"/>
        <end position="211"/>
    </location>
</feature>
<keyword evidence="3" id="KW-0998">Cell outer membrane</keyword>
<feature type="domain" description="OmpA-like" evidence="7">
    <location>
        <begin position="95"/>
        <end position="211"/>
    </location>
</feature>
<proteinExistence type="predicted"/>
<comment type="subcellular location">
    <subcellularLocation>
        <location evidence="1">Cell outer membrane</location>
    </subcellularLocation>
</comment>
<protein>
    <submittedName>
        <fullName evidence="8">OmpA family protein</fullName>
    </submittedName>
</protein>
<dbReference type="PANTHER" id="PTHR30329">
    <property type="entry name" value="STATOR ELEMENT OF FLAGELLAR MOTOR COMPLEX"/>
    <property type="match status" value="1"/>
</dbReference>
<sequence length="211" mass="22306">MADPHDGAPPRHVHVEKKKTNWVAWIALILGVLAALFALSRCNRDADETVVTTTTENTMTAVDDNNGVIAATQNAAVSTLLAGASGLGAYLAGTDALPGRFVFEKVQFDTNKSDIRAQDRAELDDVAKVLKQYPNATVRIAGYADARGPDAVNVPLGKARADAVKAALVARGITASRIETGSGSDRDPVATNATASGQQENRRTEILVTRR</sequence>
<dbReference type="InterPro" id="IPR050330">
    <property type="entry name" value="Bact_OuterMem_StrucFunc"/>
</dbReference>
<evidence type="ECO:0000256" key="6">
    <source>
        <dbReference type="SAM" id="Phobius"/>
    </source>
</evidence>
<dbReference type="InterPro" id="IPR036737">
    <property type="entry name" value="OmpA-like_sf"/>
</dbReference>
<keyword evidence="9" id="KW-1185">Reference proteome</keyword>
<feature type="transmembrane region" description="Helical" evidence="6">
    <location>
        <begin position="22"/>
        <end position="39"/>
    </location>
</feature>
<dbReference type="RefSeq" id="WP_168136223.1">
    <property type="nucleotide sequence ID" value="NZ_JAAVJH010000028.1"/>
</dbReference>
<evidence type="ECO:0000256" key="5">
    <source>
        <dbReference type="SAM" id="MobiDB-lite"/>
    </source>
</evidence>
<evidence type="ECO:0000256" key="2">
    <source>
        <dbReference type="ARBA" id="ARBA00023136"/>
    </source>
</evidence>
<accession>A0ABX1CRY5</accession>
<dbReference type="PROSITE" id="PS51123">
    <property type="entry name" value="OMPA_2"/>
    <property type="match status" value="1"/>
</dbReference>
<evidence type="ECO:0000313" key="9">
    <source>
        <dbReference type="Proteomes" id="UP000732399"/>
    </source>
</evidence>
<dbReference type="SUPFAM" id="SSF103088">
    <property type="entry name" value="OmpA-like"/>
    <property type="match status" value="1"/>
</dbReference>
<evidence type="ECO:0000256" key="1">
    <source>
        <dbReference type="ARBA" id="ARBA00004442"/>
    </source>
</evidence>
<organism evidence="8 9">
    <name type="scientific">Sphingomonas corticis</name>
    <dbReference type="NCBI Taxonomy" id="2722791"/>
    <lineage>
        <taxon>Bacteria</taxon>
        <taxon>Pseudomonadati</taxon>
        <taxon>Pseudomonadota</taxon>
        <taxon>Alphaproteobacteria</taxon>
        <taxon>Sphingomonadales</taxon>
        <taxon>Sphingomonadaceae</taxon>
        <taxon>Sphingomonas</taxon>
    </lineage>
</organism>
<name>A0ABX1CRY5_9SPHN</name>
<dbReference type="Pfam" id="PF00691">
    <property type="entry name" value="OmpA"/>
    <property type="match status" value="1"/>
</dbReference>
<keyword evidence="6" id="KW-1133">Transmembrane helix</keyword>
<keyword evidence="6" id="KW-0812">Transmembrane</keyword>
<dbReference type="PRINTS" id="PR01021">
    <property type="entry name" value="OMPADOMAIN"/>
</dbReference>
<dbReference type="PANTHER" id="PTHR30329:SF21">
    <property type="entry name" value="LIPOPROTEIN YIAD-RELATED"/>
    <property type="match status" value="1"/>
</dbReference>
<dbReference type="EMBL" id="JAAVJH010000028">
    <property type="protein sequence ID" value="NJR80713.1"/>
    <property type="molecule type" value="Genomic_DNA"/>
</dbReference>
<reference evidence="8 9" key="1">
    <citation type="submission" date="2020-03" db="EMBL/GenBank/DDBJ databases">
        <authorList>
            <person name="Wang L."/>
            <person name="He N."/>
            <person name="Li Y."/>
            <person name="Fang Y."/>
            <person name="Zhang F."/>
        </authorList>
    </citation>
    <scope>NUCLEOTIDE SEQUENCE [LARGE SCALE GENOMIC DNA]</scope>
    <source>
        <strain evidence="8 9">36D10-4-7</strain>
    </source>
</reference>
<evidence type="ECO:0000313" key="8">
    <source>
        <dbReference type="EMBL" id="NJR80713.1"/>
    </source>
</evidence>
<comment type="caution">
    <text evidence="8">The sequence shown here is derived from an EMBL/GenBank/DDBJ whole genome shotgun (WGS) entry which is preliminary data.</text>
</comment>
<dbReference type="CDD" id="cd07185">
    <property type="entry name" value="OmpA_C-like"/>
    <property type="match status" value="1"/>
</dbReference>
<dbReference type="Proteomes" id="UP000732399">
    <property type="component" value="Unassembled WGS sequence"/>
</dbReference>
<evidence type="ECO:0000256" key="4">
    <source>
        <dbReference type="PROSITE-ProRule" id="PRU00473"/>
    </source>
</evidence>
<evidence type="ECO:0000256" key="3">
    <source>
        <dbReference type="ARBA" id="ARBA00023237"/>
    </source>
</evidence>
<dbReference type="Gene3D" id="3.30.1330.60">
    <property type="entry name" value="OmpA-like domain"/>
    <property type="match status" value="1"/>
</dbReference>
<gene>
    <name evidence="8" type="ORF">HBH26_19240</name>
</gene>